<reference evidence="1 2" key="1">
    <citation type="journal article" date="2018" name="Nat. Genet.">
        <title>The Rosa genome provides new insights in the design of modern roses.</title>
        <authorList>
            <person name="Bendahmane M."/>
        </authorList>
    </citation>
    <scope>NUCLEOTIDE SEQUENCE [LARGE SCALE GENOMIC DNA]</scope>
    <source>
        <strain evidence="2">cv. Old Blush</strain>
    </source>
</reference>
<keyword evidence="2" id="KW-1185">Reference proteome</keyword>
<dbReference type="Gramene" id="PRQ20481">
    <property type="protein sequence ID" value="PRQ20481"/>
    <property type="gene ID" value="RchiOBHm_Chr7g0228641"/>
</dbReference>
<accession>A0A2P6PEX9</accession>
<organism evidence="1 2">
    <name type="scientific">Rosa chinensis</name>
    <name type="common">China rose</name>
    <dbReference type="NCBI Taxonomy" id="74649"/>
    <lineage>
        <taxon>Eukaryota</taxon>
        <taxon>Viridiplantae</taxon>
        <taxon>Streptophyta</taxon>
        <taxon>Embryophyta</taxon>
        <taxon>Tracheophyta</taxon>
        <taxon>Spermatophyta</taxon>
        <taxon>Magnoliopsida</taxon>
        <taxon>eudicotyledons</taxon>
        <taxon>Gunneridae</taxon>
        <taxon>Pentapetalae</taxon>
        <taxon>rosids</taxon>
        <taxon>fabids</taxon>
        <taxon>Rosales</taxon>
        <taxon>Rosaceae</taxon>
        <taxon>Rosoideae</taxon>
        <taxon>Rosoideae incertae sedis</taxon>
        <taxon>Rosa</taxon>
    </lineage>
</organism>
<dbReference type="Proteomes" id="UP000238479">
    <property type="component" value="Chromosome 7"/>
</dbReference>
<evidence type="ECO:0000313" key="2">
    <source>
        <dbReference type="Proteomes" id="UP000238479"/>
    </source>
</evidence>
<sequence>MIPDFPISDFDLMGSYCFSHQRQGKERVRTWRKMKGLLNEKFLPRDFSIKNYPPKVFEKKLKSKEFSLPVEINSLSEENPENFMMEETPQEIIHDDQEDIKDEIAHEDMVICNGEVLDPEINHSEPDVIQECNLERQEESTTVAYESQNAYDRLIYGVGFMIVPSEYAEDPTNNLQVQLSNFFLGLLSTSSCPLFKRNSRASSFIVEKNDVGREWTQFSRKTIKVKNRRRIKKSDWKISNSRVIRLLAAGIFKKIWFWTFWVSRAKSQVLI</sequence>
<dbReference type="AlphaFoldDB" id="A0A2P6PEX9"/>
<name>A0A2P6PEX9_ROSCH</name>
<dbReference type="EMBL" id="PDCK01000045">
    <property type="protein sequence ID" value="PRQ20481.1"/>
    <property type="molecule type" value="Genomic_DNA"/>
</dbReference>
<proteinExistence type="predicted"/>
<comment type="caution">
    <text evidence="1">The sequence shown here is derived from an EMBL/GenBank/DDBJ whole genome shotgun (WGS) entry which is preliminary data.</text>
</comment>
<gene>
    <name evidence="1" type="ORF">RchiOBHm_Chr7g0228641</name>
</gene>
<evidence type="ECO:0000313" key="1">
    <source>
        <dbReference type="EMBL" id="PRQ20481.1"/>
    </source>
</evidence>
<protein>
    <submittedName>
        <fullName evidence="1">Uncharacterized protein</fullName>
    </submittedName>
</protein>